<evidence type="ECO:0000313" key="3">
    <source>
        <dbReference type="Proteomes" id="UP001521150"/>
    </source>
</evidence>
<dbReference type="Pfam" id="PF00078">
    <property type="entry name" value="RVT_1"/>
    <property type="match status" value="1"/>
</dbReference>
<accession>A0ABS8ZG47</accession>
<evidence type="ECO:0000259" key="1">
    <source>
        <dbReference type="Pfam" id="PF00078"/>
    </source>
</evidence>
<gene>
    <name evidence="2" type="ORF">LWC34_26805</name>
</gene>
<name>A0ABS8ZG47_9PSEU</name>
<dbReference type="PANTHER" id="PTHR34047">
    <property type="entry name" value="NUCLEAR INTRON MATURASE 1, MITOCHONDRIAL-RELATED"/>
    <property type="match status" value="1"/>
</dbReference>
<evidence type="ECO:0000313" key="2">
    <source>
        <dbReference type="EMBL" id="MCE7006412.1"/>
    </source>
</evidence>
<dbReference type="EMBL" id="JAJVCN010000002">
    <property type="protein sequence ID" value="MCE7006412.1"/>
    <property type="molecule type" value="Genomic_DNA"/>
</dbReference>
<dbReference type="SUPFAM" id="SSF56672">
    <property type="entry name" value="DNA/RNA polymerases"/>
    <property type="match status" value="1"/>
</dbReference>
<feature type="domain" description="Reverse transcriptase" evidence="1">
    <location>
        <begin position="16"/>
        <end position="147"/>
    </location>
</feature>
<organism evidence="2 3">
    <name type="scientific">Kibdelosporangium philippinense</name>
    <dbReference type="NCBI Taxonomy" id="211113"/>
    <lineage>
        <taxon>Bacteria</taxon>
        <taxon>Bacillati</taxon>
        <taxon>Actinomycetota</taxon>
        <taxon>Actinomycetes</taxon>
        <taxon>Pseudonocardiales</taxon>
        <taxon>Pseudonocardiaceae</taxon>
        <taxon>Kibdelosporangium</taxon>
    </lineage>
</organism>
<reference evidence="2 3" key="1">
    <citation type="submission" date="2021-12" db="EMBL/GenBank/DDBJ databases">
        <title>Genome sequence of Kibdelosporangium philippinense ATCC 49844.</title>
        <authorList>
            <person name="Fedorov E.A."/>
            <person name="Omeragic M."/>
            <person name="Shalygina K.F."/>
            <person name="Maclea K.S."/>
        </authorList>
    </citation>
    <scope>NUCLEOTIDE SEQUENCE [LARGE SCALE GENOMIC DNA]</scope>
    <source>
        <strain evidence="2 3">ATCC 49844</strain>
    </source>
</reference>
<sequence>MSSGSYFPPPVRAVPIPKDGGRGVRILGVPTIADRIAQTVVARRLEERAEAIFHNDSDGYRIGRSAIDAVAKCRKRCWKYNWVVDLDIQKFFDSVPWDLMVKAVEANTGQPWVVLYVKRWLRAPLQHPGGALEKRDRGTPQGSAVTPPTHWAMGLMVTLRVGVVGVLLAGGAFPDGYAVPDGDLLGSDEDVLDEQPQHASAFVGGGYFGVAVELGEEAFEVGGEGEVGLAVGELSIECVDLVAQVGFPGA</sequence>
<protein>
    <recommendedName>
        <fullName evidence="1">Reverse transcriptase domain-containing protein</fullName>
    </recommendedName>
</protein>
<proteinExistence type="predicted"/>
<dbReference type="InterPro" id="IPR000477">
    <property type="entry name" value="RT_dom"/>
</dbReference>
<dbReference type="PANTHER" id="PTHR34047:SF3">
    <property type="entry name" value="BLR2052 PROTEIN"/>
    <property type="match status" value="1"/>
</dbReference>
<dbReference type="Proteomes" id="UP001521150">
    <property type="component" value="Unassembled WGS sequence"/>
</dbReference>
<dbReference type="InterPro" id="IPR043502">
    <property type="entry name" value="DNA/RNA_pol_sf"/>
</dbReference>
<dbReference type="RefSeq" id="WP_233728894.1">
    <property type="nucleotide sequence ID" value="NZ_JAJVCN010000001.1"/>
</dbReference>
<dbReference type="InterPro" id="IPR051083">
    <property type="entry name" value="GrpII_Intron_Splice-Mob/Def"/>
</dbReference>
<keyword evidence="3" id="KW-1185">Reference proteome</keyword>
<dbReference type="CDD" id="cd01651">
    <property type="entry name" value="RT_G2_intron"/>
    <property type="match status" value="1"/>
</dbReference>
<comment type="caution">
    <text evidence="2">The sequence shown here is derived from an EMBL/GenBank/DDBJ whole genome shotgun (WGS) entry which is preliminary data.</text>
</comment>